<dbReference type="RefSeq" id="WP_125058337.1">
    <property type="nucleotide sequence ID" value="NZ_BHZD01000001.1"/>
</dbReference>
<proteinExistence type="predicted"/>
<dbReference type="Pfam" id="PF11583">
    <property type="entry name" value="AurF"/>
    <property type="match status" value="1"/>
</dbReference>
<protein>
    <submittedName>
        <fullName evidence="1">Membrane protein</fullName>
    </submittedName>
</protein>
<dbReference type="InterPro" id="IPR025859">
    <property type="entry name" value="AurF/CmlI"/>
</dbReference>
<comment type="caution">
    <text evidence="1">The sequence shown here is derived from an EMBL/GenBank/DDBJ whole genome shotgun (WGS) entry which is preliminary data.</text>
</comment>
<evidence type="ECO:0000313" key="2">
    <source>
        <dbReference type="Proteomes" id="UP000286746"/>
    </source>
</evidence>
<evidence type="ECO:0000313" key="1">
    <source>
        <dbReference type="EMBL" id="GCD48419.1"/>
    </source>
</evidence>
<dbReference type="GO" id="GO:0016491">
    <property type="term" value="F:oxidoreductase activity"/>
    <property type="evidence" value="ECO:0007669"/>
    <property type="project" value="InterPro"/>
</dbReference>
<dbReference type="Gene3D" id="1.10.620.20">
    <property type="entry name" value="Ribonucleotide Reductase, subunit A"/>
    <property type="match status" value="1"/>
</dbReference>
<dbReference type="SUPFAM" id="SSF47240">
    <property type="entry name" value="Ferritin-like"/>
    <property type="match status" value="1"/>
</dbReference>
<dbReference type="AlphaFoldDB" id="A0A401WGG5"/>
<dbReference type="InterPro" id="IPR012348">
    <property type="entry name" value="RNR-like"/>
</dbReference>
<reference evidence="1 2" key="1">
    <citation type="submission" date="2018-11" db="EMBL/GenBank/DDBJ databases">
        <title>Whole genome sequence of Streptomyces paromomycinus NBRC 15454(T).</title>
        <authorList>
            <person name="Komaki H."/>
            <person name="Tamura T."/>
        </authorList>
    </citation>
    <scope>NUCLEOTIDE SEQUENCE [LARGE SCALE GENOMIC DNA]</scope>
    <source>
        <strain evidence="1 2">NBRC 15454</strain>
    </source>
</reference>
<dbReference type="InterPro" id="IPR009078">
    <property type="entry name" value="Ferritin-like_SF"/>
</dbReference>
<dbReference type="Proteomes" id="UP000286746">
    <property type="component" value="Unassembled WGS sequence"/>
</dbReference>
<sequence>MTDQDLRLSRSPHTTAQRLLNASAARSYDPATDIDWDTPLLDDAWFWPPERLALYGTPLWERMDHRQRLELSRHEAAHIAQMGHWFELAIIRMLARHLMNRHILDARAFYALTEMGDETRHITMFGRLLATLGCPAHRVPAHVRLPFPPAAAAFQDITTFTSALIVEEVLDRLQREAAQDERVQPLVRSVCRLHVAEEARHVSFARAELREAVTHAPRGRLAFHRHLTALVASHTVPPLLRPDRYGDLGLAPGEARRQARHNPHHRATMLWCGEKLIAFLTEADLIRRPQHHLWRRSGLLA</sequence>
<dbReference type="EMBL" id="BHZD01000001">
    <property type="protein sequence ID" value="GCD48419.1"/>
    <property type="molecule type" value="Genomic_DNA"/>
</dbReference>
<accession>A0A401WGG5</accession>
<name>A0A401WGG5_STREY</name>
<gene>
    <name evidence="1" type="ORF">GKJPGBOP_08217</name>
</gene>
<keyword evidence="2" id="KW-1185">Reference proteome</keyword>
<organism evidence="1 2">
    <name type="scientific">Streptomyces paromomycinus</name>
    <name type="common">Streptomyces rimosus subsp. paromomycinus</name>
    <dbReference type="NCBI Taxonomy" id="92743"/>
    <lineage>
        <taxon>Bacteria</taxon>
        <taxon>Bacillati</taxon>
        <taxon>Actinomycetota</taxon>
        <taxon>Actinomycetes</taxon>
        <taxon>Kitasatosporales</taxon>
        <taxon>Streptomycetaceae</taxon>
        <taxon>Streptomyces</taxon>
    </lineage>
</organism>